<reference evidence="3 4" key="1">
    <citation type="submission" date="2024-01" db="EMBL/GenBank/DDBJ databases">
        <title>A draft genome for the cacao thread blight pathogen Marasmiellus scandens.</title>
        <authorList>
            <person name="Baruah I.K."/>
            <person name="Leung J."/>
            <person name="Bukari Y."/>
            <person name="Amoako-Attah I."/>
            <person name="Meinhardt L.W."/>
            <person name="Bailey B.A."/>
            <person name="Cohen S.P."/>
        </authorList>
    </citation>
    <scope>NUCLEOTIDE SEQUENCE [LARGE SCALE GENOMIC DNA]</scope>
    <source>
        <strain evidence="3 4">GH-19</strain>
    </source>
</reference>
<evidence type="ECO:0000256" key="1">
    <source>
        <dbReference type="SAM" id="Phobius"/>
    </source>
</evidence>
<keyword evidence="1" id="KW-1133">Transmembrane helix</keyword>
<keyword evidence="4" id="KW-1185">Reference proteome</keyword>
<keyword evidence="1" id="KW-0812">Transmembrane</keyword>
<gene>
    <name evidence="3" type="ORF">VKT23_002937</name>
</gene>
<feature type="transmembrane region" description="Helical" evidence="1">
    <location>
        <begin position="12"/>
        <end position="32"/>
    </location>
</feature>
<dbReference type="InterPro" id="IPR045339">
    <property type="entry name" value="DUF6534"/>
</dbReference>
<dbReference type="Pfam" id="PF20152">
    <property type="entry name" value="DUF6534"/>
    <property type="match status" value="1"/>
</dbReference>
<feature type="transmembrane region" description="Helical" evidence="1">
    <location>
        <begin position="38"/>
        <end position="58"/>
    </location>
</feature>
<dbReference type="EMBL" id="JBANRG010000003">
    <property type="protein sequence ID" value="KAK7468423.1"/>
    <property type="molecule type" value="Genomic_DNA"/>
</dbReference>
<organism evidence="3 4">
    <name type="scientific">Marasmiellus scandens</name>
    <dbReference type="NCBI Taxonomy" id="2682957"/>
    <lineage>
        <taxon>Eukaryota</taxon>
        <taxon>Fungi</taxon>
        <taxon>Dikarya</taxon>
        <taxon>Basidiomycota</taxon>
        <taxon>Agaricomycotina</taxon>
        <taxon>Agaricomycetes</taxon>
        <taxon>Agaricomycetidae</taxon>
        <taxon>Agaricales</taxon>
        <taxon>Marasmiineae</taxon>
        <taxon>Omphalotaceae</taxon>
        <taxon>Marasmiellus</taxon>
    </lineage>
</organism>
<keyword evidence="1" id="KW-0472">Membrane</keyword>
<evidence type="ECO:0000313" key="4">
    <source>
        <dbReference type="Proteomes" id="UP001498398"/>
    </source>
</evidence>
<proteinExistence type="predicted"/>
<protein>
    <recommendedName>
        <fullName evidence="2">DUF6534 domain-containing protein</fullName>
    </recommendedName>
</protein>
<feature type="domain" description="DUF6534" evidence="2">
    <location>
        <begin position="2"/>
        <end position="63"/>
    </location>
</feature>
<evidence type="ECO:0000259" key="2">
    <source>
        <dbReference type="Pfam" id="PF20152"/>
    </source>
</evidence>
<accession>A0ABR1K029</accession>
<name>A0ABR1K029_9AGAR</name>
<comment type="caution">
    <text evidence="3">The sequence shown here is derived from an EMBL/GenBank/DDBJ whole genome shotgun (WGS) entry which is preliminary data.</text>
</comment>
<sequence length="184" mass="20380">MSRVIDKLMVCVIESGVITSLGAVSLLVLFMVMPLNSVYMGVFMILAKLYSNALLASLNARKSFSRLFGDAITLQDIDHPNGTGPSAATASSGTNRSGKTFSFSGMGNSSSNRSGFNEYELPTINTTTWKSTDFSQMKVTTCVDQIFEDHPYRMKDPDRRSTYDVFRDLPENRHDNDVFTGRAF</sequence>
<evidence type="ECO:0000313" key="3">
    <source>
        <dbReference type="EMBL" id="KAK7468423.1"/>
    </source>
</evidence>
<dbReference type="Proteomes" id="UP001498398">
    <property type="component" value="Unassembled WGS sequence"/>
</dbReference>